<feature type="compositionally biased region" description="Basic and acidic residues" evidence="1">
    <location>
        <begin position="1"/>
        <end position="10"/>
    </location>
</feature>
<reference evidence="2" key="1">
    <citation type="submission" date="2020-04" db="EMBL/GenBank/DDBJ databases">
        <authorList>
            <person name="Chiriac C."/>
            <person name="Salcher M."/>
            <person name="Ghai R."/>
            <person name="Kavagutti S V."/>
        </authorList>
    </citation>
    <scope>NUCLEOTIDE SEQUENCE</scope>
</reference>
<evidence type="ECO:0000313" key="2">
    <source>
        <dbReference type="EMBL" id="CAB4157620.1"/>
    </source>
</evidence>
<dbReference type="EMBL" id="LR796658">
    <property type="protein sequence ID" value="CAB4157620.1"/>
    <property type="molecule type" value="Genomic_DNA"/>
</dbReference>
<name>A0A6J5ND12_9CAUD</name>
<feature type="region of interest" description="Disordered" evidence="1">
    <location>
        <begin position="1"/>
        <end position="21"/>
    </location>
</feature>
<evidence type="ECO:0000256" key="1">
    <source>
        <dbReference type="SAM" id="MobiDB-lite"/>
    </source>
</evidence>
<protein>
    <submittedName>
        <fullName evidence="2">Uncharacterized protein</fullName>
    </submittedName>
</protein>
<organism evidence="2">
    <name type="scientific">uncultured Caudovirales phage</name>
    <dbReference type="NCBI Taxonomy" id="2100421"/>
    <lineage>
        <taxon>Viruses</taxon>
        <taxon>Duplodnaviria</taxon>
        <taxon>Heunggongvirae</taxon>
        <taxon>Uroviricota</taxon>
        <taxon>Caudoviricetes</taxon>
        <taxon>Peduoviridae</taxon>
        <taxon>Maltschvirus</taxon>
        <taxon>Maltschvirus maltsch</taxon>
    </lineage>
</organism>
<proteinExistence type="predicted"/>
<accession>A0A6J5ND12</accession>
<gene>
    <name evidence="2" type="ORF">UFOVP692_33</name>
</gene>
<sequence length="67" mass="7969">MNAKFAEKETTGYTNGQREERDRILGMLEQEIQRFEKHPYKLGSFDTHGIYLGLKMAHLHVKEMKWT</sequence>